<sequence length="406" mass="43925">MVTERLSLAGDLLDKNTLGKVLDVLNAHGVKFQTRRFKVGEFSDKPTIVDLHLTAPDVETMRRALEASAVFGALYSLEEVTLVEADMDGVLPEGFHSTSNFTTHIHIKGQFVEVENLEMDCGIRVWDENGRYRATTCPMHRVRAGDRLVVGFDGVRISPAEEEQRDDAEFRFMSNEVSSERPKRRMIEHAARAIQKAKEEGKRVLFVGGPAIVHSGSAPFLARLIEKGWIDILFAGNALAAHDIEANMLGTSLGVDLRTGGSSAHGHTHHLRAINRVRRAGSIANAIEQGLISGGVMHACVKHGIPFVLAGSIRDDGPLPDVITDGIRAQDAMRAHISGVGVCLMVATTLHSVATGNILPASVKTYCVDSDADSVIKLTDRGTHQAIGLVTDCEFFLTALVAELAA</sequence>
<dbReference type="EMBL" id="CP007139">
    <property type="protein sequence ID" value="AIE86415.1"/>
    <property type="molecule type" value="Genomic_DNA"/>
</dbReference>
<dbReference type="STRING" id="661478.OP10G_3047"/>
<feature type="domain" description="Arginine dihydrolase ArgZ/ArgE-like C-terminal first subdomain" evidence="8">
    <location>
        <begin position="103"/>
        <end position="187"/>
    </location>
</feature>
<feature type="domain" description="Arginine dihydrolase ArgZ/ArgE-like C-terminal second subdomain" evidence="7">
    <location>
        <begin position="190"/>
        <end position="400"/>
    </location>
</feature>
<dbReference type="HOGENOM" id="CLU_056125_0_0_0"/>
<proteinExistence type="predicted"/>
<dbReference type="InterPro" id="IPR048963">
    <property type="entry name" value="ArgZ/ArgE-like_C_2nd"/>
</dbReference>
<dbReference type="Pfam" id="PF21571">
    <property type="entry name" value="ArgZ-like_C_1st"/>
    <property type="match status" value="1"/>
</dbReference>
<dbReference type="RefSeq" id="WP_025229618.1">
    <property type="nucleotide sequence ID" value="NZ_CP007139.1"/>
</dbReference>
<name>A0A068NUF9_FIMGI</name>
<dbReference type="OrthoDB" id="5386290at2"/>
<dbReference type="KEGG" id="fgi:OP10G_3047"/>
<dbReference type="Pfam" id="PF21570">
    <property type="entry name" value="ArgZ-like_C_2nd"/>
    <property type="match status" value="1"/>
</dbReference>
<keyword evidence="4" id="KW-0456">Lyase</keyword>
<evidence type="ECO:0000259" key="7">
    <source>
        <dbReference type="Pfam" id="PF21570"/>
    </source>
</evidence>
<dbReference type="eggNOG" id="COG1915">
    <property type="taxonomic scope" value="Bacteria"/>
</dbReference>
<evidence type="ECO:0000256" key="3">
    <source>
        <dbReference type="ARBA" id="ARBA00023027"/>
    </source>
</evidence>
<dbReference type="EC" id="4.3.1.12" evidence="5"/>
<dbReference type="InterPro" id="IPR007545">
    <property type="entry name" value="LOR/SDH_bifunc_enz_cons_dom"/>
</dbReference>
<dbReference type="InterPro" id="IPR005239">
    <property type="entry name" value="ArgZ/ArgE-like"/>
</dbReference>
<dbReference type="Pfam" id="PF04455">
    <property type="entry name" value="Saccharop_dh_N"/>
    <property type="match status" value="1"/>
</dbReference>
<accession>A0A068NUF9</accession>
<evidence type="ECO:0000256" key="2">
    <source>
        <dbReference type="ARBA" id="ARBA00022741"/>
    </source>
</evidence>
<dbReference type="NCBIfam" id="TIGR00300">
    <property type="entry name" value="TIGR00300 family protein"/>
    <property type="match status" value="1"/>
</dbReference>
<dbReference type="GO" id="GO:0000166">
    <property type="term" value="F:nucleotide binding"/>
    <property type="evidence" value="ECO:0007669"/>
    <property type="project" value="UniProtKB-KW"/>
</dbReference>
<keyword evidence="2" id="KW-0547">Nucleotide-binding</keyword>
<evidence type="ECO:0000256" key="5">
    <source>
        <dbReference type="ARBA" id="ARBA00066346"/>
    </source>
</evidence>
<evidence type="ECO:0000256" key="1">
    <source>
        <dbReference type="ARBA" id="ARBA00001911"/>
    </source>
</evidence>
<dbReference type="Gene3D" id="3.40.50.10690">
    <property type="entry name" value="putative lor/sdh protein like domains"/>
    <property type="match status" value="1"/>
</dbReference>
<evidence type="ECO:0000313" key="10">
    <source>
        <dbReference type="Proteomes" id="UP000027982"/>
    </source>
</evidence>
<gene>
    <name evidence="9" type="ORF">OP10G_3047</name>
</gene>
<reference evidence="9 10" key="1">
    <citation type="journal article" date="2014" name="PLoS ONE">
        <title>The first complete genome sequence of the class fimbriimonadia in the phylum armatimonadetes.</title>
        <authorList>
            <person name="Hu Z.Y."/>
            <person name="Wang Y.Z."/>
            <person name="Im W.T."/>
            <person name="Wang S.Y."/>
            <person name="Zhao G.P."/>
            <person name="Zheng H.J."/>
            <person name="Quan Z.X."/>
        </authorList>
    </citation>
    <scope>NUCLEOTIDE SEQUENCE [LARGE SCALE GENOMIC DNA]</scope>
    <source>
        <strain evidence="9">Gsoil 348</strain>
    </source>
</reference>
<dbReference type="Gene3D" id="2.40.420.10">
    <property type="entry name" value="conserved putative lor/sdh protein from methanococcus maripaludis s2 domain"/>
    <property type="match status" value="1"/>
</dbReference>
<keyword evidence="3" id="KW-0520">NAD</keyword>
<evidence type="ECO:0000313" key="9">
    <source>
        <dbReference type="EMBL" id="AIE86415.1"/>
    </source>
</evidence>
<dbReference type="GO" id="GO:0008473">
    <property type="term" value="F:ornithine cyclodeaminase activity"/>
    <property type="evidence" value="ECO:0007669"/>
    <property type="project" value="UniProtKB-EC"/>
</dbReference>
<evidence type="ECO:0000256" key="4">
    <source>
        <dbReference type="ARBA" id="ARBA00023239"/>
    </source>
</evidence>
<keyword evidence="10" id="KW-1185">Reference proteome</keyword>
<feature type="domain" description="LOR/SDH bifunctional enzyme conserved" evidence="6">
    <location>
        <begin position="4"/>
        <end position="100"/>
    </location>
</feature>
<evidence type="ECO:0000259" key="8">
    <source>
        <dbReference type="Pfam" id="PF21571"/>
    </source>
</evidence>
<dbReference type="InterPro" id="IPR048964">
    <property type="entry name" value="ArgZ/ArgE-like_C_1st"/>
</dbReference>
<comment type="cofactor">
    <cofactor evidence="1">
        <name>NAD(+)</name>
        <dbReference type="ChEBI" id="CHEBI:57540"/>
    </cofactor>
</comment>
<protein>
    <recommendedName>
        <fullName evidence="5">ornithine cyclodeaminase</fullName>
        <ecNumber evidence="5">4.3.1.12</ecNumber>
    </recommendedName>
</protein>
<evidence type="ECO:0000259" key="6">
    <source>
        <dbReference type="Pfam" id="PF04455"/>
    </source>
</evidence>
<organism evidence="9 10">
    <name type="scientific">Fimbriimonas ginsengisoli Gsoil 348</name>
    <dbReference type="NCBI Taxonomy" id="661478"/>
    <lineage>
        <taxon>Bacteria</taxon>
        <taxon>Bacillati</taxon>
        <taxon>Armatimonadota</taxon>
        <taxon>Fimbriimonadia</taxon>
        <taxon>Fimbriimonadales</taxon>
        <taxon>Fimbriimonadaceae</taxon>
        <taxon>Fimbriimonas</taxon>
    </lineage>
</organism>
<dbReference type="Proteomes" id="UP000027982">
    <property type="component" value="Chromosome"/>
</dbReference>
<dbReference type="AlphaFoldDB" id="A0A068NUF9"/>